<evidence type="ECO:0000313" key="2">
    <source>
        <dbReference type="Proteomes" id="UP000018040"/>
    </source>
</evidence>
<keyword evidence="1" id="KW-0418">Kinase</keyword>
<gene>
    <name evidence="1" type="ORF">GSB_154715</name>
</gene>
<organism evidence="1 2">
    <name type="scientific">Giardia intestinalis</name>
    <name type="common">Giardia lamblia</name>
    <dbReference type="NCBI Taxonomy" id="5741"/>
    <lineage>
        <taxon>Eukaryota</taxon>
        <taxon>Metamonada</taxon>
        <taxon>Diplomonadida</taxon>
        <taxon>Hexamitidae</taxon>
        <taxon>Giardiinae</taxon>
        <taxon>Giardia</taxon>
    </lineage>
</organism>
<feature type="non-terminal residue" evidence="1">
    <location>
        <position position="1"/>
    </location>
</feature>
<comment type="caution">
    <text evidence="1">The sequence shown here is derived from an EMBL/GenBank/DDBJ whole genome shotgun (WGS) entry which is preliminary data.</text>
</comment>
<evidence type="ECO:0000313" key="1">
    <source>
        <dbReference type="EMBL" id="ESU40760.1"/>
    </source>
</evidence>
<reference evidence="1 2" key="2">
    <citation type="journal article" date="2013" name="Genome Biol. Evol.">
        <title>Genome sequencing of Giardia lamblia genotypes A2 and B isolates (DH and GS) and comparative analysis with the genomes of genotypes A1 and E (WB and Pig).</title>
        <authorList>
            <person name="Adam R.D."/>
            <person name="Dahlstrom E.W."/>
            <person name="Martens C.A."/>
            <person name="Bruno D.P."/>
            <person name="Barbian K.D."/>
            <person name="Ricklefs S.M."/>
            <person name="Hernandez M.M."/>
            <person name="Narla N.P."/>
            <person name="Patel R.B."/>
            <person name="Porcella S.F."/>
            <person name="Nash T.E."/>
        </authorList>
    </citation>
    <scope>NUCLEOTIDE SEQUENCE [LARGE SCALE GENOMIC DNA]</scope>
    <source>
        <strain evidence="1 2">GS</strain>
    </source>
</reference>
<proteinExistence type="predicted"/>
<dbReference type="GO" id="GO:0016301">
    <property type="term" value="F:kinase activity"/>
    <property type="evidence" value="ECO:0007669"/>
    <property type="project" value="UniProtKB-KW"/>
</dbReference>
<dbReference type="Proteomes" id="UP000018040">
    <property type="component" value="Unassembled WGS sequence"/>
</dbReference>
<dbReference type="EMBL" id="AHHH01000177">
    <property type="protein sequence ID" value="ESU40760.1"/>
    <property type="molecule type" value="Genomic_DNA"/>
</dbReference>
<name>V6TUT3_GIAIN</name>
<keyword evidence="1" id="KW-0808">Transferase</keyword>
<dbReference type="AlphaFoldDB" id="V6TUT3"/>
<sequence>ETEVGDAYMSEINEYIRRFNFHPFFGEGIHNGLLEIADKRAAAHACPRTVLARAAQQVKGLIFTDVEENTTKCRVLPELIPVDFAAELIKANSFNLHTRSFIMEEALMVATTGKSGVDVLRVSEIKESK</sequence>
<protein>
    <submittedName>
        <fullName evidence="1">Deoxynucleoside kinase</fullName>
    </submittedName>
</protein>
<reference evidence="2" key="1">
    <citation type="submission" date="2012-02" db="EMBL/GenBank/DDBJ databases">
        <title>Genome sequencing of Giardia lamblia Genotypes A2 and B isolates (DH and GS) and comparative analysis with the genomes of Genotypes A1 and E (WB and Pig).</title>
        <authorList>
            <person name="Adam R."/>
            <person name="Dahlstrom E."/>
            <person name="Martens C."/>
            <person name="Bruno D."/>
            <person name="Barbian K."/>
            <person name="Porcella S.F."/>
            <person name="Nash T."/>
        </authorList>
    </citation>
    <scope>NUCLEOTIDE SEQUENCE</scope>
    <source>
        <strain evidence="2">GS</strain>
    </source>
</reference>
<accession>V6TUT3</accession>